<dbReference type="SMART" id="SM00387">
    <property type="entry name" value="HATPase_c"/>
    <property type="match status" value="1"/>
</dbReference>
<accession>A0A1G7PVX4</accession>
<dbReference type="CDD" id="cd00082">
    <property type="entry name" value="HisKA"/>
    <property type="match status" value="1"/>
</dbReference>
<feature type="compositionally biased region" description="Low complexity" evidence="10">
    <location>
        <begin position="225"/>
        <end position="239"/>
    </location>
</feature>
<keyword evidence="9" id="KW-0067">ATP-binding</keyword>
<evidence type="ECO:0000256" key="6">
    <source>
        <dbReference type="ARBA" id="ARBA00022679"/>
    </source>
</evidence>
<sequence length="720" mass="75360">MAVTEQAGRRDRRLGRFSGPPLIVRFIGLVVGALIAAQLVTLLLTLVLPPAPPREYALADIAAALRNEDQAGDRFDRVVQSGPPDLSTQGWFVSESSRDKLAGLLRRPVADVALGFYTQLPVGGAVEPVSAPDRLPDDAERQRGAAAEPIAPPAALAAAAMQEATLVPAVLFETRAVMTPAALLQVGPGGPPGGGFPGGGPPGGGFPGSGLPGGGFPQSLPPAGRPQSQVPLPQVPRQPQIDRQPLSMPSASSPAPSTAQGASAGPPPQSALPTVPSQAGPPTGLNGPQSPGAIGGLPPQLPLVPDVTQGRRGDLPVPQSAPTATRTPTSRSLSEALVAPEALLPNRTVPIPATPAISLPEEAASPTTDAAPVVAPAPAPIGTPVPIVRPSTGFFGLAPSPFVEGDFIAGVRRPDGRWVVVSPRAEGFPNAWQRRVALWFLLSLLAVAPIAWLFARRIVGPLNDFAYAADVLGRDPGAAVLPLDGPAEIGRAAHAFNQMQSRLRSFVDDRTAMIGAISHDLRTPLTRLRFRIEDVPDDQQEGLREEVAEMEEMISSVIAFMRDASIPNARERRDFAELVDDVIEDATMLGDVETGRLESAIVDIDPLGMRRVLDNLLTNAMKYGGGHTRVALTVENDIAIADIIDNGPGVPDSELERIFEPFYRSEAARTSGREGSGLGLAVCRSIARAHGGDVALFRSADGFTARVTLPLAFTDDRRAA</sequence>
<evidence type="ECO:0000256" key="3">
    <source>
        <dbReference type="ARBA" id="ARBA00012438"/>
    </source>
</evidence>
<dbReference type="PANTHER" id="PTHR44936">
    <property type="entry name" value="SENSOR PROTEIN CREC"/>
    <property type="match status" value="1"/>
</dbReference>
<dbReference type="RefSeq" id="WP_268878321.1">
    <property type="nucleotide sequence ID" value="NZ_FNBI01000007.1"/>
</dbReference>
<keyword evidence="11" id="KW-0812">Transmembrane</keyword>
<evidence type="ECO:0000256" key="11">
    <source>
        <dbReference type="SAM" id="Phobius"/>
    </source>
</evidence>
<name>A0A1G7PVX4_9SPHN</name>
<keyword evidence="13" id="KW-1185">Reference proteome</keyword>
<dbReference type="SUPFAM" id="SSF55874">
    <property type="entry name" value="ATPase domain of HSP90 chaperone/DNA topoisomerase II/histidine kinase"/>
    <property type="match status" value="1"/>
</dbReference>
<feature type="compositionally biased region" description="Gly residues" evidence="10">
    <location>
        <begin position="192"/>
        <end position="216"/>
    </location>
</feature>
<keyword evidence="11" id="KW-0472">Membrane</keyword>
<feature type="transmembrane region" description="Helical" evidence="11">
    <location>
        <begin position="22"/>
        <end position="48"/>
    </location>
</feature>
<evidence type="ECO:0000256" key="9">
    <source>
        <dbReference type="ARBA" id="ARBA00022840"/>
    </source>
</evidence>
<evidence type="ECO:0000256" key="4">
    <source>
        <dbReference type="ARBA" id="ARBA00022475"/>
    </source>
</evidence>
<dbReference type="InterPro" id="IPR050980">
    <property type="entry name" value="2C_sensor_his_kinase"/>
</dbReference>
<dbReference type="GO" id="GO:0000155">
    <property type="term" value="F:phosphorelay sensor kinase activity"/>
    <property type="evidence" value="ECO:0007669"/>
    <property type="project" value="InterPro"/>
</dbReference>
<feature type="compositionally biased region" description="Low complexity" evidence="10">
    <location>
        <begin position="249"/>
        <end position="264"/>
    </location>
</feature>
<comment type="catalytic activity">
    <reaction evidence="1">
        <text>ATP + protein L-histidine = ADP + protein N-phospho-L-histidine.</text>
        <dbReference type="EC" id="2.7.13.3"/>
    </reaction>
</comment>
<feature type="compositionally biased region" description="Basic and acidic residues" evidence="10">
    <location>
        <begin position="134"/>
        <end position="143"/>
    </location>
</feature>
<dbReference type="InterPro" id="IPR036890">
    <property type="entry name" value="HATPase_C_sf"/>
</dbReference>
<dbReference type="CDD" id="cd00075">
    <property type="entry name" value="HATPase"/>
    <property type="match status" value="1"/>
</dbReference>
<keyword evidence="7" id="KW-0547">Nucleotide-binding</keyword>
<dbReference type="EC" id="2.7.13.3" evidence="3"/>
<keyword evidence="8 12" id="KW-0418">Kinase</keyword>
<keyword evidence="6" id="KW-0808">Transferase</keyword>
<evidence type="ECO:0000256" key="2">
    <source>
        <dbReference type="ARBA" id="ARBA00004651"/>
    </source>
</evidence>
<dbReference type="PROSITE" id="PS50109">
    <property type="entry name" value="HIS_KIN"/>
    <property type="match status" value="1"/>
</dbReference>
<feature type="region of interest" description="Disordered" evidence="10">
    <location>
        <begin position="127"/>
        <end position="146"/>
    </location>
</feature>
<gene>
    <name evidence="12" type="ORF">SAMN05216557_107105</name>
</gene>
<dbReference type="Proteomes" id="UP000323502">
    <property type="component" value="Unassembled WGS sequence"/>
</dbReference>
<comment type="subcellular location">
    <subcellularLocation>
        <location evidence="2">Cell membrane</location>
        <topology evidence="2">Multi-pass membrane protein</topology>
    </subcellularLocation>
</comment>
<dbReference type="InterPro" id="IPR005467">
    <property type="entry name" value="His_kinase_dom"/>
</dbReference>
<dbReference type="SUPFAM" id="SSF47384">
    <property type="entry name" value="Homodimeric domain of signal transducing histidine kinase"/>
    <property type="match status" value="1"/>
</dbReference>
<evidence type="ECO:0000256" key="5">
    <source>
        <dbReference type="ARBA" id="ARBA00022553"/>
    </source>
</evidence>
<evidence type="ECO:0000256" key="10">
    <source>
        <dbReference type="SAM" id="MobiDB-lite"/>
    </source>
</evidence>
<protein>
    <recommendedName>
        <fullName evidence="3">histidine kinase</fullName>
        <ecNumber evidence="3">2.7.13.3</ecNumber>
    </recommendedName>
</protein>
<keyword evidence="4" id="KW-1003">Cell membrane</keyword>
<dbReference type="EMBL" id="FNBI01000007">
    <property type="protein sequence ID" value="SDF90411.1"/>
    <property type="molecule type" value="Genomic_DNA"/>
</dbReference>
<dbReference type="Pfam" id="PF00672">
    <property type="entry name" value="HAMP"/>
    <property type="match status" value="1"/>
</dbReference>
<dbReference type="SMART" id="SM00304">
    <property type="entry name" value="HAMP"/>
    <property type="match status" value="1"/>
</dbReference>
<dbReference type="PANTHER" id="PTHR44936:SF10">
    <property type="entry name" value="SENSOR PROTEIN RSTB"/>
    <property type="match status" value="1"/>
</dbReference>
<feature type="region of interest" description="Disordered" evidence="10">
    <location>
        <begin position="188"/>
        <end position="333"/>
    </location>
</feature>
<evidence type="ECO:0000313" key="13">
    <source>
        <dbReference type="Proteomes" id="UP000323502"/>
    </source>
</evidence>
<dbReference type="Gene3D" id="1.10.287.130">
    <property type="match status" value="1"/>
</dbReference>
<dbReference type="GO" id="GO:0005886">
    <property type="term" value="C:plasma membrane"/>
    <property type="evidence" value="ECO:0007669"/>
    <property type="project" value="UniProtKB-SubCell"/>
</dbReference>
<organism evidence="12 13">
    <name type="scientific">Sphingomonas carotinifaciens</name>
    <dbReference type="NCBI Taxonomy" id="1166323"/>
    <lineage>
        <taxon>Bacteria</taxon>
        <taxon>Pseudomonadati</taxon>
        <taxon>Pseudomonadota</taxon>
        <taxon>Alphaproteobacteria</taxon>
        <taxon>Sphingomonadales</taxon>
        <taxon>Sphingomonadaceae</taxon>
        <taxon>Sphingomonas</taxon>
    </lineage>
</organism>
<dbReference type="InterPro" id="IPR004358">
    <property type="entry name" value="Sig_transdc_His_kin-like_C"/>
</dbReference>
<dbReference type="Gene3D" id="3.30.565.10">
    <property type="entry name" value="Histidine kinase-like ATPase, C-terminal domain"/>
    <property type="match status" value="1"/>
</dbReference>
<dbReference type="GO" id="GO:0005524">
    <property type="term" value="F:ATP binding"/>
    <property type="evidence" value="ECO:0007669"/>
    <property type="project" value="UniProtKB-KW"/>
</dbReference>
<evidence type="ECO:0000256" key="8">
    <source>
        <dbReference type="ARBA" id="ARBA00022777"/>
    </source>
</evidence>
<evidence type="ECO:0000313" key="12">
    <source>
        <dbReference type="EMBL" id="SDF90411.1"/>
    </source>
</evidence>
<dbReference type="InterPro" id="IPR036097">
    <property type="entry name" value="HisK_dim/P_sf"/>
</dbReference>
<keyword evidence="5" id="KW-0597">Phosphoprotein</keyword>
<dbReference type="CDD" id="cd06225">
    <property type="entry name" value="HAMP"/>
    <property type="match status" value="1"/>
</dbReference>
<dbReference type="InterPro" id="IPR003660">
    <property type="entry name" value="HAMP_dom"/>
</dbReference>
<evidence type="ECO:0000256" key="7">
    <source>
        <dbReference type="ARBA" id="ARBA00022741"/>
    </source>
</evidence>
<dbReference type="InterPro" id="IPR003594">
    <property type="entry name" value="HATPase_dom"/>
</dbReference>
<dbReference type="PRINTS" id="PR00344">
    <property type="entry name" value="BCTRLSENSOR"/>
</dbReference>
<dbReference type="InterPro" id="IPR003661">
    <property type="entry name" value="HisK_dim/P_dom"/>
</dbReference>
<dbReference type="Pfam" id="PF02518">
    <property type="entry name" value="HATPase_c"/>
    <property type="match status" value="1"/>
</dbReference>
<proteinExistence type="predicted"/>
<reference evidence="12 13" key="1">
    <citation type="submission" date="2016-10" db="EMBL/GenBank/DDBJ databases">
        <authorList>
            <person name="Varghese N."/>
            <person name="Submissions S."/>
        </authorList>
    </citation>
    <scope>NUCLEOTIDE SEQUENCE [LARGE SCALE GENOMIC DNA]</scope>
    <source>
        <strain evidence="12 13">S7-754</strain>
    </source>
</reference>
<feature type="compositionally biased region" description="Polar residues" evidence="10">
    <location>
        <begin position="320"/>
        <end position="333"/>
    </location>
</feature>
<dbReference type="AlphaFoldDB" id="A0A1G7PVX4"/>
<keyword evidence="11" id="KW-1133">Transmembrane helix</keyword>
<evidence type="ECO:0000256" key="1">
    <source>
        <dbReference type="ARBA" id="ARBA00000085"/>
    </source>
</evidence>
<dbReference type="PROSITE" id="PS50885">
    <property type="entry name" value="HAMP"/>
    <property type="match status" value="1"/>
</dbReference>